<keyword evidence="2" id="KW-1185">Reference proteome</keyword>
<gene>
    <name evidence="1" type="ORF">LTS18_014589</name>
</gene>
<comment type="caution">
    <text evidence="1">The sequence shown here is derived from an EMBL/GenBank/DDBJ whole genome shotgun (WGS) entry which is preliminary data.</text>
</comment>
<organism evidence="1 2">
    <name type="scientific">Coniosporium uncinatum</name>
    <dbReference type="NCBI Taxonomy" id="93489"/>
    <lineage>
        <taxon>Eukaryota</taxon>
        <taxon>Fungi</taxon>
        <taxon>Dikarya</taxon>
        <taxon>Ascomycota</taxon>
        <taxon>Pezizomycotina</taxon>
        <taxon>Dothideomycetes</taxon>
        <taxon>Dothideomycetes incertae sedis</taxon>
        <taxon>Coniosporium</taxon>
    </lineage>
</organism>
<protein>
    <submittedName>
        <fullName evidence="1">Uncharacterized protein</fullName>
    </submittedName>
</protein>
<name>A0ACC3DYH5_9PEZI</name>
<dbReference type="Proteomes" id="UP001186974">
    <property type="component" value="Unassembled WGS sequence"/>
</dbReference>
<feature type="non-terminal residue" evidence="1">
    <location>
        <position position="1"/>
    </location>
</feature>
<proteinExistence type="predicted"/>
<reference evidence="1" key="1">
    <citation type="submission" date="2024-09" db="EMBL/GenBank/DDBJ databases">
        <title>Black Yeasts Isolated from many extreme environments.</title>
        <authorList>
            <person name="Coleine C."/>
            <person name="Stajich J.E."/>
            <person name="Selbmann L."/>
        </authorList>
    </citation>
    <scope>NUCLEOTIDE SEQUENCE</scope>
    <source>
        <strain evidence="1">CCFEE 5737</strain>
    </source>
</reference>
<accession>A0ACC3DYH5</accession>
<sequence length="213" mass="23195">SPNGWNWDYGTTRGYPNESEYTVVKVDFYNNIAAYLSELSNTDIRTLEDIMAYNVANDGSEGGNPWPLGIPAFYSGQDGFASSLESGGVMDEVYYQALEFTQRTTREEGIDAALAMGPGGSQLDALLVPPDVGQTYQVAAQAGYPMVTLPAGVHSSTGMPFGLALMQTAFAEDMLVKWASAIEDLQLSSGTAYKRTLPNWYGYLERNIPVRNL</sequence>
<dbReference type="EMBL" id="JAWDJW010000047">
    <property type="protein sequence ID" value="KAK3081867.1"/>
    <property type="molecule type" value="Genomic_DNA"/>
</dbReference>
<evidence type="ECO:0000313" key="2">
    <source>
        <dbReference type="Proteomes" id="UP001186974"/>
    </source>
</evidence>
<evidence type="ECO:0000313" key="1">
    <source>
        <dbReference type="EMBL" id="KAK3081867.1"/>
    </source>
</evidence>